<evidence type="ECO:0000313" key="3">
    <source>
        <dbReference type="Proteomes" id="UP000887116"/>
    </source>
</evidence>
<accession>A0A8X6G9P2</accession>
<dbReference type="EMBL" id="BMAO01024914">
    <property type="protein sequence ID" value="GFQ98663.1"/>
    <property type="molecule type" value="Genomic_DNA"/>
</dbReference>
<dbReference type="OrthoDB" id="10493500at2759"/>
<dbReference type="Proteomes" id="UP000887116">
    <property type="component" value="Unassembled WGS sequence"/>
</dbReference>
<name>A0A8X6G9P2_TRICU</name>
<evidence type="ECO:0000313" key="2">
    <source>
        <dbReference type="EMBL" id="GFQ98663.1"/>
    </source>
</evidence>
<comment type="caution">
    <text evidence="2">The sequence shown here is derived from an EMBL/GenBank/DDBJ whole genome shotgun (WGS) entry which is preliminary data.</text>
</comment>
<keyword evidence="3" id="KW-1185">Reference proteome</keyword>
<organism evidence="2 3">
    <name type="scientific">Trichonephila clavata</name>
    <name type="common">Joro spider</name>
    <name type="synonym">Nephila clavata</name>
    <dbReference type="NCBI Taxonomy" id="2740835"/>
    <lineage>
        <taxon>Eukaryota</taxon>
        <taxon>Metazoa</taxon>
        <taxon>Ecdysozoa</taxon>
        <taxon>Arthropoda</taxon>
        <taxon>Chelicerata</taxon>
        <taxon>Arachnida</taxon>
        <taxon>Araneae</taxon>
        <taxon>Araneomorphae</taxon>
        <taxon>Entelegynae</taxon>
        <taxon>Araneoidea</taxon>
        <taxon>Nephilidae</taxon>
        <taxon>Trichonephila</taxon>
    </lineage>
</organism>
<dbReference type="AlphaFoldDB" id="A0A8X6G9P2"/>
<sequence length="99" mass="11165">MKNYGQKVHQDENLKSIHSKKSLKQSNPKPILLGCLEVCCAILFTSRSSGYRRGALKLWPQLRGDMVFSGHKDAGIMPHVPFRTGTEIFELSPNIRQTP</sequence>
<feature type="region of interest" description="Disordered" evidence="1">
    <location>
        <begin position="1"/>
        <end position="27"/>
    </location>
</feature>
<evidence type="ECO:0000256" key="1">
    <source>
        <dbReference type="SAM" id="MobiDB-lite"/>
    </source>
</evidence>
<reference evidence="2" key="1">
    <citation type="submission" date="2020-07" db="EMBL/GenBank/DDBJ databases">
        <title>Multicomponent nature underlies the extraordinary mechanical properties of spider dragline silk.</title>
        <authorList>
            <person name="Kono N."/>
            <person name="Nakamura H."/>
            <person name="Mori M."/>
            <person name="Yoshida Y."/>
            <person name="Ohtoshi R."/>
            <person name="Malay A.D."/>
            <person name="Moran D.A.P."/>
            <person name="Tomita M."/>
            <person name="Numata K."/>
            <person name="Arakawa K."/>
        </authorList>
    </citation>
    <scope>NUCLEOTIDE SEQUENCE</scope>
</reference>
<proteinExistence type="predicted"/>
<gene>
    <name evidence="2" type="ORF">TNCT_49091</name>
</gene>
<protein>
    <submittedName>
        <fullName evidence="2">Uncharacterized protein</fullName>
    </submittedName>
</protein>